<dbReference type="EMBL" id="AP022853">
    <property type="protein sequence ID" value="BCB25769.1"/>
    <property type="molecule type" value="Genomic_DNA"/>
</dbReference>
<evidence type="ECO:0008006" key="4">
    <source>
        <dbReference type="Google" id="ProtNLM"/>
    </source>
</evidence>
<reference evidence="3" key="1">
    <citation type="submission" date="2020-03" db="EMBL/GenBank/DDBJ databases">
        <title>Complete genome sequence of sulfur-oxidizing bacterium skT11.</title>
        <authorList>
            <person name="Kanda M."/>
            <person name="Kojima H."/>
            <person name="Fukui M."/>
        </authorList>
    </citation>
    <scope>NUCLEOTIDE SEQUENCE [LARGE SCALE GENOMIC DNA]</scope>
    <source>
        <strain evidence="3">skT11</strain>
    </source>
</reference>
<keyword evidence="3" id="KW-1185">Reference proteome</keyword>
<gene>
    <name evidence="2" type="ORF">SKTS_06550</name>
</gene>
<feature type="transmembrane region" description="Helical" evidence="1">
    <location>
        <begin position="56"/>
        <end position="75"/>
    </location>
</feature>
<organism evidence="2 3">
    <name type="scientific">Sulfurimicrobium lacus</name>
    <dbReference type="NCBI Taxonomy" id="2715678"/>
    <lineage>
        <taxon>Bacteria</taxon>
        <taxon>Pseudomonadati</taxon>
        <taxon>Pseudomonadota</taxon>
        <taxon>Betaproteobacteria</taxon>
        <taxon>Nitrosomonadales</taxon>
        <taxon>Sulfuricellaceae</taxon>
        <taxon>Sulfurimicrobium</taxon>
    </lineage>
</organism>
<keyword evidence="1" id="KW-0472">Membrane</keyword>
<dbReference type="NCBIfam" id="NF041043">
    <property type="entry name" value="BPSS1780_fam"/>
    <property type="match status" value="1"/>
</dbReference>
<protein>
    <recommendedName>
        <fullName evidence="4">Transmembrane protein</fullName>
    </recommendedName>
</protein>
<keyword evidence="1" id="KW-1133">Transmembrane helix</keyword>
<accession>A0A6F8VAI6</accession>
<dbReference type="Proteomes" id="UP000502260">
    <property type="component" value="Chromosome"/>
</dbReference>
<dbReference type="KEGG" id="slac:SKTS_06550"/>
<evidence type="ECO:0000256" key="1">
    <source>
        <dbReference type="SAM" id="Phobius"/>
    </source>
</evidence>
<sequence>MEPTSSSNPFSAPAARVSDYAAEEEGALLSEPERLDAGRGFAWIGEGWALYREAPGMWAGIILVLGIIFIVMSMIPLVNFVVSMIMPVFVGGLMLGCHDLERGEPLEFRHLFAGFQEHFGKLFVAGLIYAVSAFVVMFLSAFAMMGTMGMSVMTGGNPGAVAPLTILLWVAVMMALLVPLLMAIWFAPALIVRHDLGAIEALTLSFKGCLRNMLPFLLYGVVTLVLAFVATIPLGLGWLVLGPVMVAAQYVGYREIFVG</sequence>
<evidence type="ECO:0000313" key="3">
    <source>
        <dbReference type="Proteomes" id="UP000502260"/>
    </source>
</evidence>
<feature type="transmembrane region" description="Helical" evidence="1">
    <location>
        <begin position="166"/>
        <end position="192"/>
    </location>
</feature>
<name>A0A6F8VAI6_9PROT</name>
<feature type="transmembrane region" description="Helical" evidence="1">
    <location>
        <begin position="122"/>
        <end position="146"/>
    </location>
</feature>
<proteinExistence type="predicted"/>
<evidence type="ECO:0000313" key="2">
    <source>
        <dbReference type="EMBL" id="BCB25769.1"/>
    </source>
</evidence>
<keyword evidence="1" id="KW-0812">Transmembrane</keyword>
<dbReference type="AlphaFoldDB" id="A0A6F8VAI6"/>
<feature type="transmembrane region" description="Helical" evidence="1">
    <location>
        <begin position="213"/>
        <end position="241"/>
    </location>
</feature>
<dbReference type="InterPro" id="IPR047798">
    <property type="entry name" value="BPSS1780-like"/>
</dbReference>
<dbReference type="RefSeq" id="WP_173060330.1">
    <property type="nucleotide sequence ID" value="NZ_AP022853.1"/>
</dbReference>